<proteinExistence type="inferred from homology"/>
<protein>
    <submittedName>
        <fullName evidence="5">Ribokinase</fullName>
        <ecNumber evidence="5">2.7.1.15</ecNumber>
    </submittedName>
</protein>
<feature type="domain" description="Carbohydrate kinase PfkB" evidence="4">
    <location>
        <begin position="4"/>
        <end position="297"/>
    </location>
</feature>
<keyword evidence="3 5" id="KW-0418">Kinase</keyword>
<dbReference type="Gene3D" id="3.40.1190.20">
    <property type="match status" value="1"/>
</dbReference>
<dbReference type="EC" id="2.7.1.15" evidence="5"/>
<keyword evidence="2 5" id="KW-0808">Transferase</keyword>
<evidence type="ECO:0000256" key="2">
    <source>
        <dbReference type="ARBA" id="ARBA00022679"/>
    </source>
</evidence>
<evidence type="ECO:0000256" key="3">
    <source>
        <dbReference type="ARBA" id="ARBA00022777"/>
    </source>
</evidence>
<dbReference type="InterPro" id="IPR050306">
    <property type="entry name" value="PfkB_Carbo_kinase"/>
</dbReference>
<sequence>MKFDVCCVGHMCTDILVKPVDTLPEKGKLQLVDSIHQYTGGCTMNTAIGLAKLGVKTSLAGKVGGDGFGAFMKETLRISGVNTDGLLLEKGAMTSASVVTIGADGERTILHCLGTNQSLCFDDIDIKQVLDARYLFIGGVFLMPAFDGEAAARLLKIAQESGVVTAMDTAWDARGRWLSLIRPMLAHLDWFMPSVEEAEQMIGTREPGRLAEAFRALGVKNVVIKPGSRGCYVQPQGEEGRYFGIFPAKAVDTAGAGDAWCAGFLAGLVNGLSVDAAAVVGNAAGAMCVTQVGTTTGIRSFAETQEYARQDG</sequence>
<name>A0A0M2NKT7_9FIRM</name>
<dbReference type="OrthoDB" id="9788681at2"/>
<dbReference type="InterPro" id="IPR002173">
    <property type="entry name" value="Carboh/pur_kinase_PfkB_CS"/>
</dbReference>
<dbReference type="PANTHER" id="PTHR43085">
    <property type="entry name" value="HEXOKINASE FAMILY MEMBER"/>
    <property type="match status" value="1"/>
</dbReference>
<evidence type="ECO:0000259" key="4">
    <source>
        <dbReference type="Pfam" id="PF00294"/>
    </source>
</evidence>
<keyword evidence="6" id="KW-1185">Reference proteome</keyword>
<dbReference type="InterPro" id="IPR011611">
    <property type="entry name" value="PfkB_dom"/>
</dbReference>
<dbReference type="PANTHER" id="PTHR43085:SF57">
    <property type="entry name" value="CARBOHYDRATE KINASE PFKB DOMAIN-CONTAINING PROTEIN"/>
    <property type="match status" value="1"/>
</dbReference>
<reference evidence="5 6" key="1">
    <citation type="submission" date="2015-04" db="EMBL/GenBank/DDBJ databases">
        <title>Draft genome sequence of bacteremic isolate Catabacter hongkongensis type strain HKU16T.</title>
        <authorList>
            <person name="Lau S.K."/>
            <person name="Teng J.L."/>
            <person name="Huang Y."/>
            <person name="Curreem S.O."/>
            <person name="Tsui S.K."/>
            <person name="Woo P.C."/>
        </authorList>
    </citation>
    <scope>NUCLEOTIDE SEQUENCE [LARGE SCALE GENOMIC DNA]</scope>
    <source>
        <strain evidence="5 6">HKU16</strain>
    </source>
</reference>
<comment type="similarity">
    <text evidence="1">Belongs to the carbohydrate kinase PfkB family.</text>
</comment>
<dbReference type="Pfam" id="PF00294">
    <property type="entry name" value="PfkB"/>
    <property type="match status" value="1"/>
</dbReference>
<dbReference type="GO" id="GO:0004747">
    <property type="term" value="F:ribokinase activity"/>
    <property type="evidence" value="ECO:0007669"/>
    <property type="project" value="UniProtKB-EC"/>
</dbReference>
<gene>
    <name evidence="5" type="ORF">CHK_1434</name>
</gene>
<dbReference type="STRING" id="270498.CHK_1434"/>
<dbReference type="RefSeq" id="WP_052740436.1">
    <property type="nucleotide sequence ID" value="NZ_LAYJ01000088.1"/>
</dbReference>
<dbReference type="EMBL" id="LAYJ01000088">
    <property type="protein sequence ID" value="KKI51047.1"/>
    <property type="molecule type" value="Genomic_DNA"/>
</dbReference>
<comment type="caution">
    <text evidence="5">The sequence shown here is derived from an EMBL/GenBank/DDBJ whole genome shotgun (WGS) entry which is preliminary data.</text>
</comment>
<evidence type="ECO:0000313" key="5">
    <source>
        <dbReference type="EMBL" id="KKI51047.1"/>
    </source>
</evidence>
<dbReference type="SUPFAM" id="SSF53613">
    <property type="entry name" value="Ribokinase-like"/>
    <property type="match status" value="1"/>
</dbReference>
<accession>A0A0M2NKT7</accession>
<dbReference type="PROSITE" id="PS00584">
    <property type="entry name" value="PFKB_KINASES_2"/>
    <property type="match status" value="1"/>
</dbReference>
<evidence type="ECO:0000313" key="6">
    <source>
        <dbReference type="Proteomes" id="UP000034076"/>
    </source>
</evidence>
<organism evidence="5 6">
    <name type="scientific">Christensenella hongkongensis</name>
    <dbReference type="NCBI Taxonomy" id="270498"/>
    <lineage>
        <taxon>Bacteria</taxon>
        <taxon>Bacillati</taxon>
        <taxon>Bacillota</taxon>
        <taxon>Clostridia</taxon>
        <taxon>Christensenellales</taxon>
        <taxon>Christensenellaceae</taxon>
        <taxon>Christensenella</taxon>
    </lineage>
</organism>
<evidence type="ECO:0000256" key="1">
    <source>
        <dbReference type="ARBA" id="ARBA00010688"/>
    </source>
</evidence>
<dbReference type="CDD" id="cd01166">
    <property type="entry name" value="KdgK"/>
    <property type="match status" value="1"/>
</dbReference>
<dbReference type="InterPro" id="IPR029056">
    <property type="entry name" value="Ribokinase-like"/>
</dbReference>
<dbReference type="Proteomes" id="UP000034076">
    <property type="component" value="Unassembled WGS sequence"/>
</dbReference>
<dbReference type="AlphaFoldDB" id="A0A0M2NKT7"/>